<reference evidence="5 6" key="1">
    <citation type="journal article" date="2019" name="Nat. Ecol. Evol.">
        <title>Megaphylogeny resolves global patterns of mushroom evolution.</title>
        <authorList>
            <person name="Varga T."/>
            <person name="Krizsan K."/>
            <person name="Foldi C."/>
            <person name="Dima B."/>
            <person name="Sanchez-Garcia M."/>
            <person name="Sanchez-Ramirez S."/>
            <person name="Szollosi G.J."/>
            <person name="Szarkandi J.G."/>
            <person name="Papp V."/>
            <person name="Albert L."/>
            <person name="Andreopoulos W."/>
            <person name="Angelini C."/>
            <person name="Antonin V."/>
            <person name="Barry K.W."/>
            <person name="Bougher N.L."/>
            <person name="Buchanan P."/>
            <person name="Buyck B."/>
            <person name="Bense V."/>
            <person name="Catcheside P."/>
            <person name="Chovatia M."/>
            <person name="Cooper J."/>
            <person name="Damon W."/>
            <person name="Desjardin D."/>
            <person name="Finy P."/>
            <person name="Geml J."/>
            <person name="Haridas S."/>
            <person name="Hughes K."/>
            <person name="Justo A."/>
            <person name="Karasinski D."/>
            <person name="Kautmanova I."/>
            <person name="Kiss B."/>
            <person name="Kocsube S."/>
            <person name="Kotiranta H."/>
            <person name="LaButti K.M."/>
            <person name="Lechner B.E."/>
            <person name="Liimatainen K."/>
            <person name="Lipzen A."/>
            <person name="Lukacs Z."/>
            <person name="Mihaltcheva S."/>
            <person name="Morgado L.N."/>
            <person name="Niskanen T."/>
            <person name="Noordeloos M.E."/>
            <person name="Ohm R.A."/>
            <person name="Ortiz-Santana B."/>
            <person name="Ovrebo C."/>
            <person name="Racz N."/>
            <person name="Riley R."/>
            <person name="Savchenko A."/>
            <person name="Shiryaev A."/>
            <person name="Soop K."/>
            <person name="Spirin V."/>
            <person name="Szebenyi C."/>
            <person name="Tomsovsky M."/>
            <person name="Tulloss R.E."/>
            <person name="Uehling J."/>
            <person name="Grigoriev I.V."/>
            <person name="Vagvolgyi C."/>
            <person name="Papp T."/>
            <person name="Martin F.M."/>
            <person name="Miettinen O."/>
            <person name="Hibbett D.S."/>
            <person name="Nagy L.G."/>
        </authorList>
    </citation>
    <scope>NUCLEOTIDE SEQUENCE [LARGE SCALE GENOMIC DNA]</scope>
    <source>
        <strain evidence="5 6">CBS 962.96</strain>
    </source>
</reference>
<evidence type="ECO:0000313" key="5">
    <source>
        <dbReference type="EMBL" id="THU89807.1"/>
    </source>
</evidence>
<evidence type="ECO:0000256" key="3">
    <source>
        <dbReference type="SAM" id="Phobius"/>
    </source>
</evidence>
<dbReference type="GO" id="GO:0016887">
    <property type="term" value="F:ATP hydrolysis activity"/>
    <property type="evidence" value="ECO:0007669"/>
    <property type="project" value="InterPro"/>
</dbReference>
<dbReference type="InterPro" id="IPR003593">
    <property type="entry name" value="AAA+_ATPase"/>
</dbReference>
<keyword evidence="3" id="KW-0472">Membrane</keyword>
<feature type="domain" description="AAA+ ATPase" evidence="4">
    <location>
        <begin position="447"/>
        <end position="572"/>
    </location>
</feature>
<dbReference type="GO" id="GO:0005524">
    <property type="term" value="F:ATP binding"/>
    <property type="evidence" value="ECO:0007669"/>
    <property type="project" value="InterPro"/>
</dbReference>
<dbReference type="Gene3D" id="3.40.50.300">
    <property type="entry name" value="P-loop containing nucleotide triphosphate hydrolases"/>
    <property type="match status" value="1"/>
</dbReference>
<dbReference type="EMBL" id="ML179356">
    <property type="protein sequence ID" value="THU89807.1"/>
    <property type="molecule type" value="Genomic_DNA"/>
</dbReference>
<dbReference type="Pfam" id="PF00004">
    <property type="entry name" value="AAA"/>
    <property type="match status" value="1"/>
</dbReference>
<evidence type="ECO:0000256" key="1">
    <source>
        <dbReference type="SAM" id="Coils"/>
    </source>
</evidence>
<dbReference type="PANTHER" id="PTHR46411:SF3">
    <property type="entry name" value="AAA+ ATPASE DOMAIN-CONTAINING PROTEIN"/>
    <property type="match status" value="1"/>
</dbReference>
<keyword evidence="5" id="KW-0378">Hydrolase</keyword>
<dbReference type="Proteomes" id="UP000297245">
    <property type="component" value="Unassembled WGS sequence"/>
</dbReference>
<dbReference type="SMART" id="SM00382">
    <property type="entry name" value="AAA"/>
    <property type="match status" value="1"/>
</dbReference>
<accession>A0A4S8LKV9</accession>
<dbReference type="InterPro" id="IPR003959">
    <property type="entry name" value="ATPase_AAA_core"/>
</dbReference>
<sequence length="741" mass="84866">MSTFAESVSKQGDTSPSVNNDDEPDESKPDDRKFTIKYAHYVHHFQTWDPEKNKYLPWDPHTSNSTGDCWFCVTTRDDFRKLKPTVVVSDFSKPLLRFLRTSVRGDSGFFDETPFYTVKDLFPRLTELENRLNEAKSLLSAHKQEVDLAQSLGIPGAHAINSGDLTKQIKEVVDHVGAFLEYLRGEFKPVEERFTLEKKDGFISFDLLIYYFKPNDHLCYSQKHGEFEQPRALVVTRTEYVSSGDYSMRHRPISSERLFRIEGYFIIWTGKSYWQETRKIEIEEFKDVKDLSHLPVTHLDEETKDKLATRGRKFVTLASEAVHYKFYRESRVMVDHAAYTEYVDRNPYSRVPYSPPPDTPTRSNPTVNLKEEELHLLPEHVCGYNLSNQRWETFLVDEIRDPVFDRNAWDHLVLNNGVKTMIRALVEATRNDVTSNMMSDVISGKGGGLVALLHGPPGSGKTLTAEAVAESLERPLYMVGSSEMSHTPSNLEENLRRILKLASVWDAVLLIDEADVFLEKRSLNELYRNSLVSVALRMLEYHRGVLFLTTNRIKSFDEAFYSRFSIAISYPELDEEGRFAVWSAFIKLAGGQVVDDSRDGVSLSKSDLRELASKPFNGRIIKNVVRTSKALAIAWGESLNRTHIDQVVETQEKFLQDFEQSTAASKLAHDIRTQVAGREDVITDYPDPVTLLQVDQKKVDEKMIHKAFISNALMDQLGFYILFFLLPFLILSMWGVGRQAA</sequence>
<dbReference type="InterPro" id="IPR054289">
    <property type="entry name" value="DUF7025"/>
</dbReference>
<dbReference type="CDD" id="cd19481">
    <property type="entry name" value="RecA-like_protease"/>
    <property type="match status" value="1"/>
</dbReference>
<keyword evidence="1" id="KW-0175">Coiled coil</keyword>
<dbReference type="OrthoDB" id="10042665at2759"/>
<dbReference type="AlphaFoldDB" id="A0A4S8LKV9"/>
<feature type="compositionally biased region" description="Polar residues" evidence="2">
    <location>
        <begin position="1"/>
        <end position="19"/>
    </location>
</feature>
<feature type="region of interest" description="Disordered" evidence="2">
    <location>
        <begin position="1"/>
        <end position="30"/>
    </location>
</feature>
<gene>
    <name evidence="5" type="ORF">K435DRAFT_781447</name>
</gene>
<evidence type="ECO:0000313" key="6">
    <source>
        <dbReference type="Proteomes" id="UP000297245"/>
    </source>
</evidence>
<proteinExistence type="predicted"/>
<name>A0A4S8LKV9_DENBC</name>
<keyword evidence="3" id="KW-0812">Transmembrane</keyword>
<evidence type="ECO:0000256" key="2">
    <source>
        <dbReference type="SAM" id="MobiDB-lite"/>
    </source>
</evidence>
<protein>
    <submittedName>
        <fullName evidence="5">P-loop containing nucleoside triphosphate hydrolase protein</fullName>
    </submittedName>
</protein>
<dbReference type="PANTHER" id="PTHR46411">
    <property type="entry name" value="FAMILY ATPASE, PUTATIVE-RELATED"/>
    <property type="match status" value="1"/>
</dbReference>
<dbReference type="Pfam" id="PF22942">
    <property type="entry name" value="DUF7025"/>
    <property type="match status" value="1"/>
</dbReference>
<evidence type="ECO:0000259" key="4">
    <source>
        <dbReference type="SMART" id="SM00382"/>
    </source>
</evidence>
<organism evidence="5 6">
    <name type="scientific">Dendrothele bispora (strain CBS 962.96)</name>
    <dbReference type="NCBI Taxonomy" id="1314807"/>
    <lineage>
        <taxon>Eukaryota</taxon>
        <taxon>Fungi</taxon>
        <taxon>Dikarya</taxon>
        <taxon>Basidiomycota</taxon>
        <taxon>Agaricomycotina</taxon>
        <taxon>Agaricomycetes</taxon>
        <taxon>Agaricomycetidae</taxon>
        <taxon>Agaricales</taxon>
        <taxon>Agaricales incertae sedis</taxon>
        <taxon>Dendrothele</taxon>
    </lineage>
</organism>
<feature type="transmembrane region" description="Helical" evidence="3">
    <location>
        <begin position="717"/>
        <end position="736"/>
    </location>
</feature>
<keyword evidence="3" id="KW-1133">Transmembrane helix</keyword>
<keyword evidence="6" id="KW-1185">Reference proteome</keyword>
<dbReference type="InterPro" id="IPR027417">
    <property type="entry name" value="P-loop_NTPase"/>
</dbReference>
<feature type="coiled-coil region" evidence="1">
    <location>
        <begin position="125"/>
        <end position="152"/>
    </location>
</feature>
<dbReference type="SUPFAM" id="SSF52540">
    <property type="entry name" value="P-loop containing nucleoside triphosphate hydrolases"/>
    <property type="match status" value="1"/>
</dbReference>